<reference evidence="1" key="2">
    <citation type="submission" date="2016-06" db="EMBL/GenBank/DDBJ databases">
        <title>The genome of a short-lived fish provides insights into sex chromosome evolution and the genetic control of aging.</title>
        <authorList>
            <person name="Reichwald K."/>
            <person name="Felder M."/>
            <person name="Petzold A."/>
            <person name="Koch P."/>
            <person name="Groth M."/>
            <person name="Platzer M."/>
        </authorList>
    </citation>
    <scope>NUCLEOTIDE SEQUENCE</scope>
    <source>
        <tissue evidence="1">Brain</tissue>
    </source>
</reference>
<evidence type="ECO:0000313" key="1">
    <source>
        <dbReference type="EMBL" id="SBP24964.1"/>
    </source>
</evidence>
<name>A0A1A7Y4E1_9TELE</name>
<gene>
    <name evidence="1" type="primary">CR936371.1</name>
</gene>
<sequence>MDALRAVFEFSSAFGLLVFTSRITTTCRRPQAKDEVMDGYCRSPCFSTSKEDFLAKTPTQVLGQTGTHCQLVGKL</sequence>
<accession>A0A1A7Y4E1</accession>
<dbReference type="AlphaFoldDB" id="A0A1A7Y4E1"/>
<proteinExistence type="predicted"/>
<protein>
    <submittedName>
        <fullName evidence="1">Uncharacterized protein</fullName>
    </submittedName>
</protein>
<dbReference type="EMBL" id="HADX01002732">
    <property type="protein sequence ID" value="SBP24964.1"/>
    <property type="molecule type" value="Transcribed_RNA"/>
</dbReference>
<reference evidence="1" key="1">
    <citation type="submission" date="2016-05" db="EMBL/GenBank/DDBJ databases">
        <authorList>
            <person name="Lavstsen T."/>
            <person name="Jespersen J.S."/>
        </authorList>
    </citation>
    <scope>NUCLEOTIDE SEQUENCE</scope>
    <source>
        <tissue evidence="1">Brain</tissue>
    </source>
</reference>
<organism evidence="1">
    <name type="scientific">Iconisemion striatum</name>
    <dbReference type="NCBI Taxonomy" id="60296"/>
    <lineage>
        <taxon>Eukaryota</taxon>
        <taxon>Metazoa</taxon>
        <taxon>Chordata</taxon>
        <taxon>Craniata</taxon>
        <taxon>Vertebrata</taxon>
        <taxon>Euteleostomi</taxon>
        <taxon>Actinopterygii</taxon>
        <taxon>Neopterygii</taxon>
        <taxon>Teleostei</taxon>
        <taxon>Neoteleostei</taxon>
        <taxon>Acanthomorphata</taxon>
        <taxon>Ovalentaria</taxon>
        <taxon>Atherinomorphae</taxon>
        <taxon>Cyprinodontiformes</taxon>
        <taxon>Nothobranchiidae</taxon>
        <taxon>Iconisemion</taxon>
    </lineage>
</organism>